<feature type="compositionally biased region" description="Low complexity" evidence="1">
    <location>
        <begin position="10"/>
        <end position="23"/>
    </location>
</feature>
<evidence type="ECO:0000256" key="1">
    <source>
        <dbReference type="SAM" id="MobiDB-lite"/>
    </source>
</evidence>
<keyword evidence="2" id="KW-0812">Transmembrane</keyword>
<gene>
    <name evidence="3" type="ordered locus">Psta_1021</name>
</gene>
<feature type="region of interest" description="Disordered" evidence="1">
    <location>
        <begin position="268"/>
        <end position="301"/>
    </location>
</feature>
<dbReference type="OrthoDB" id="277312at2"/>
<dbReference type="AlphaFoldDB" id="D2R888"/>
<feature type="region of interest" description="Disordered" evidence="1">
    <location>
        <begin position="1"/>
        <end position="35"/>
    </location>
</feature>
<dbReference type="Proteomes" id="UP000001887">
    <property type="component" value="Chromosome"/>
</dbReference>
<evidence type="ECO:0000313" key="3">
    <source>
        <dbReference type="EMBL" id="ADB15705.1"/>
    </source>
</evidence>
<accession>D2R888</accession>
<evidence type="ECO:0000313" key="4">
    <source>
        <dbReference type="Proteomes" id="UP000001887"/>
    </source>
</evidence>
<keyword evidence="4" id="KW-1185">Reference proteome</keyword>
<protein>
    <submittedName>
        <fullName evidence="3">Uncharacterized protein</fullName>
    </submittedName>
</protein>
<dbReference type="HOGENOM" id="CLU_923940_0_0_0"/>
<evidence type="ECO:0000256" key="2">
    <source>
        <dbReference type="SAM" id="Phobius"/>
    </source>
</evidence>
<keyword evidence="2" id="KW-0472">Membrane</keyword>
<feature type="transmembrane region" description="Helical" evidence="2">
    <location>
        <begin position="46"/>
        <end position="69"/>
    </location>
</feature>
<organism evidence="3 4">
    <name type="scientific">Pirellula staleyi (strain ATCC 27377 / DSM 6068 / ICPB 4128)</name>
    <name type="common">Pirella staleyi</name>
    <dbReference type="NCBI Taxonomy" id="530564"/>
    <lineage>
        <taxon>Bacteria</taxon>
        <taxon>Pseudomonadati</taxon>
        <taxon>Planctomycetota</taxon>
        <taxon>Planctomycetia</taxon>
        <taxon>Pirellulales</taxon>
        <taxon>Pirellulaceae</taxon>
        <taxon>Pirellula</taxon>
    </lineage>
</organism>
<dbReference type="KEGG" id="psl:Psta_1021"/>
<proteinExistence type="predicted"/>
<dbReference type="eggNOG" id="ENOG50338MM">
    <property type="taxonomic scope" value="Bacteria"/>
</dbReference>
<keyword evidence="2" id="KW-1133">Transmembrane helix</keyword>
<reference evidence="3 4" key="1">
    <citation type="journal article" date="2009" name="Stand. Genomic Sci.">
        <title>Complete genome sequence of Pirellula staleyi type strain (ATCC 27377).</title>
        <authorList>
            <person name="Clum A."/>
            <person name="Tindall B.J."/>
            <person name="Sikorski J."/>
            <person name="Ivanova N."/>
            <person name="Mavrommatis K."/>
            <person name="Lucas S."/>
            <person name="Glavina del Rio T."/>
            <person name="Nolan M."/>
            <person name="Chen F."/>
            <person name="Tice H."/>
            <person name="Pitluck S."/>
            <person name="Cheng J.F."/>
            <person name="Chertkov O."/>
            <person name="Brettin T."/>
            <person name="Han C."/>
            <person name="Detter J.C."/>
            <person name="Kuske C."/>
            <person name="Bruce D."/>
            <person name="Goodwin L."/>
            <person name="Ovchinikova G."/>
            <person name="Pati A."/>
            <person name="Mikhailova N."/>
            <person name="Chen A."/>
            <person name="Palaniappan K."/>
            <person name="Land M."/>
            <person name="Hauser L."/>
            <person name="Chang Y.J."/>
            <person name="Jeffries C.D."/>
            <person name="Chain P."/>
            <person name="Rohde M."/>
            <person name="Goker M."/>
            <person name="Bristow J."/>
            <person name="Eisen J.A."/>
            <person name="Markowitz V."/>
            <person name="Hugenholtz P."/>
            <person name="Kyrpides N.C."/>
            <person name="Klenk H.P."/>
            <person name="Lapidus A."/>
        </authorList>
    </citation>
    <scope>NUCLEOTIDE SEQUENCE [LARGE SCALE GENOMIC DNA]</scope>
    <source>
        <strain evidence="4">ATCC 27377 / DSM 6068 / ICPB 4128</strain>
    </source>
</reference>
<dbReference type="EMBL" id="CP001848">
    <property type="protein sequence ID" value="ADB15705.1"/>
    <property type="molecule type" value="Genomic_DNA"/>
</dbReference>
<sequence length="301" mass="32618">MSQGSQSFAPYPGSSNYPPNYGSEHSTGSPGYPPQEPPKKGCGCGCWLAAFAMLLLVAALLCAGVLWYVTANINTLGADFARSVIKQIVDDSELPVEDRQAIMQQVDRVVDGFKRGDITLQDFEKVANELQNSPLLTTLMVLAAEEKYIKNSGLSDEEKAAASLEVRRVAQGVIDKKISQEELEEVLALITIDEGNEQKKLKDFLTDEELRGFIAKCKELSDKAEVEQDPPPVDIAAELRKLIDRALGDKLGDASGATLPPVIEMEEPLEKMMPPPLPPDSESAPVEPDVGGIAPETKLEP</sequence>
<name>D2R888_PIRSD</name>